<feature type="transmembrane region" description="Helical" evidence="5">
    <location>
        <begin position="12"/>
        <end position="35"/>
    </location>
</feature>
<keyword evidence="3 5" id="KW-1133">Transmembrane helix</keyword>
<feature type="transmembrane region" description="Helical" evidence="5">
    <location>
        <begin position="318"/>
        <end position="335"/>
    </location>
</feature>
<evidence type="ECO:0000259" key="6">
    <source>
        <dbReference type="Pfam" id="PF01490"/>
    </source>
</evidence>
<evidence type="ECO:0000256" key="5">
    <source>
        <dbReference type="SAM" id="Phobius"/>
    </source>
</evidence>
<dbReference type="OMA" id="PYINNCY"/>
<keyword evidence="4 5" id="KW-0472">Membrane</keyword>
<proteinExistence type="predicted"/>
<reference evidence="8" key="1">
    <citation type="submission" date="2013-10" db="EMBL/GenBank/DDBJ databases">
        <title>Genome sequencing of Onchocerca volvulus.</title>
        <authorList>
            <person name="Cotton J."/>
            <person name="Tsai J."/>
            <person name="Stanley E."/>
            <person name="Tracey A."/>
            <person name="Holroyd N."/>
            <person name="Lustigman S."/>
            <person name="Berriman M."/>
        </authorList>
    </citation>
    <scope>NUCLEOTIDE SEQUENCE</scope>
</reference>
<feature type="transmembrane region" description="Helical" evidence="5">
    <location>
        <begin position="99"/>
        <end position="120"/>
    </location>
</feature>
<feature type="transmembrane region" description="Helical" evidence="5">
    <location>
        <begin position="194"/>
        <end position="216"/>
    </location>
</feature>
<dbReference type="EnsemblMetazoa" id="OVOC9783.1">
    <property type="protein sequence ID" value="OVOC9783.1"/>
    <property type="gene ID" value="WBGene00246592"/>
</dbReference>
<keyword evidence="8" id="KW-1185">Reference proteome</keyword>
<feature type="transmembrane region" description="Helical" evidence="5">
    <location>
        <begin position="394"/>
        <end position="416"/>
    </location>
</feature>
<dbReference type="PANTHER" id="PTHR22950:SF703">
    <property type="entry name" value="AMINO ACID TRANSPORTER TRANSMEMBRANE DOMAIN-CONTAINING PROTEIN"/>
    <property type="match status" value="1"/>
</dbReference>
<feature type="transmembrane region" description="Helical" evidence="5">
    <location>
        <begin position="341"/>
        <end position="365"/>
    </location>
</feature>
<evidence type="ECO:0000256" key="3">
    <source>
        <dbReference type="ARBA" id="ARBA00022989"/>
    </source>
</evidence>
<feature type="transmembrane region" description="Helical" evidence="5">
    <location>
        <begin position="41"/>
        <end position="62"/>
    </location>
</feature>
<dbReference type="InterPro" id="IPR013057">
    <property type="entry name" value="AA_transpt_TM"/>
</dbReference>
<evidence type="ECO:0000256" key="2">
    <source>
        <dbReference type="ARBA" id="ARBA00022692"/>
    </source>
</evidence>
<dbReference type="GO" id="GO:0005774">
    <property type="term" value="C:vacuolar membrane"/>
    <property type="evidence" value="ECO:0007669"/>
    <property type="project" value="TreeGrafter"/>
</dbReference>
<feature type="transmembrane region" description="Helical" evidence="5">
    <location>
        <begin position="126"/>
        <end position="148"/>
    </location>
</feature>
<keyword evidence="2 5" id="KW-0812">Transmembrane</keyword>
<sequence>MVIRVPSPRGLGWIVAAFFIVADMVGGGIVAMPVAFLQTGLVVGIIFMIVITTFFAYTAYLLGQNWIIMQKRWPVYQNHCRKPYPEMAMRSMGKTMKTVAARIVYLTMFGTSVVFILLSSKIFQHFLASLFGINIGLCYLICVTTIAIMPLTYLKSPADFWLAIVIAMLCTIVAVLLLALGISLDVDACISEAHYPKASVSGTVVSLGTFLFAFSGHQVFPTIQHDMHRPTDFSKSIILGFCLVSILYMPLSIYGYLTYGSSMHSSVIDSVQTSWIRHAANLAIAIHCILALVIMVNPLNQQAEHFVNAPHSFGIHRVLIRSGVLGAILFCALTIPDFGPFMNLVGALTNPPTCVVLPALTNLYLNAMSIDEKTRDYKIPTFSEVLRRTDIKKLLWNGFIIVVALLAGVVSAYLAVQEILTVHFTPPCYLRPLIAHSDVILHNEKINCCGMEQNIYIFGNATEMCQASSQILS</sequence>
<dbReference type="Gene3D" id="1.20.1740.10">
    <property type="entry name" value="Amino acid/polyamine transporter I"/>
    <property type="match status" value="1"/>
</dbReference>
<organism evidence="7 8">
    <name type="scientific">Onchocerca volvulus</name>
    <dbReference type="NCBI Taxonomy" id="6282"/>
    <lineage>
        <taxon>Eukaryota</taxon>
        <taxon>Metazoa</taxon>
        <taxon>Ecdysozoa</taxon>
        <taxon>Nematoda</taxon>
        <taxon>Chromadorea</taxon>
        <taxon>Rhabditida</taxon>
        <taxon>Spirurina</taxon>
        <taxon>Spiruromorpha</taxon>
        <taxon>Filarioidea</taxon>
        <taxon>Onchocercidae</taxon>
        <taxon>Onchocerca</taxon>
    </lineage>
</organism>
<evidence type="ECO:0000313" key="8">
    <source>
        <dbReference type="Proteomes" id="UP000024404"/>
    </source>
</evidence>
<dbReference type="Pfam" id="PF01490">
    <property type="entry name" value="Aa_trans"/>
    <property type="match status" value="1"/>
</dbReference>
<feature type="domain" description="Amino acid transporter transmembrane" evidence="6">
    <location>
        <begin position="11"/>
        <end position="370"/>
    </location>
</feature>
<reference evidence="7" key="2">
    <citation type="submission" date="2022-06" db="UniProtKB">
        <authorList>
            <consortium name="EnsemblMetazoa"/>
        </authorList>
    </citation>
    <scope>IDENTIFICATION</scope>
</reference>
<dbReference type="Proteomes" id="UP000024404">
    <property type="component" value="Unassembled WGS sequence"/>
</dbReference>
<evidence type="ECO:0000256" key="4">
    <source>
        <dbReference type="ARBA" id="ARBA00023136"/>
    </source>
</evidence>
<dbReference type="PANTHER" id="PTHR22950">
    <property type="entry name" value="AMINO ACID TRANSPORTER"/>
    <property type="match status" value="1"/>
</dbReference>
<feature type="transmembrane region" description="Helical" evidence="5">
    <location>
        <begin position="237"/>
        <end position="259"/>
    </location>
</feature>
<comment type="subcellular location">
    <subcellularLocation>
        <location evidence="1">Membrane</location>
        <topology evidence="1">Multi-pass membrane protein</topology>
    </subcellularLocation>
</comment>
<dbReference type="GO" id="GO:0015179">
    <property type="term" value="F:L-amino acid transmembrane transporter activity"/>
    <property type="evidence" value="ECO:0007669"/>
    <property type="project" value="TreeGrafter"/>
</dbReference>
<evidence type="ECO:0000256" key="1">
    <source>
        <dbReference type="ARBA" id="ARBA00004141"/>
    </source>
</evidence>
<feature type="transmembrane region" description="Helical" evidence="5">
    <location>
        <begin position="279"/>
        <end position="297"/>
    </location>
</feature>
<dbReference type="EMBL" id="CMVM020000292">
    <property type="status" value="NOT_ANNOTATED_CDS"/>
    <property type="molecule type" value="Genomic_DNA"/>
</dbReference>
<dbReference type="FunFam" id="1.20.1740.10:FF:000052">
    <property type="entry name" value="Lysine histidine transporter-like 3"/>
    <property type="match status" value="1"/>
</dbReference>
<evidence type="ECO:0000313" key="7">
    <source>
        <dbReference type="EnsemblMetazoa" id="OVOC9783.1"/>
    </source>
</evidence>
<name>A0A8R1Y486_ONCVO</name>
<dbReference type="AlphaFoldDB" id="A0A8R1Y486"/>
<accession>A0A8R1Y486</accession>
<protein>
    <submittedName>
        <fullName evidence="7">Aa_trans domain-containing protein</fullName>
    </submittedName>
</protein>
<feature type="transmembrane region" description="Helical" evidence="5">
    <location>
        <begin position="160"/>
        <end position="182"/>
    </location>
</feature>